<evidence type="ECO:0000313" key="1">
    <source>
        <dbReference type="EMBL" id="DAF95754.1"/>
    </source>
</evidence>
<name>A0A8S5UMW4_9CAUD</name>
<dbReference type="EMBL" id="BK016109">
    <property type="protein sequence ID" value="DAF95754.1"/>
    <property type="molecule type" value="Genomic_DNA"/>
</dbReference>
<protein>
    <submittedName>
        <fullName evidence="1">Uncharacterized protein</fullName>
    </submittedName>
</protein>
<sequence length="49" mass="5989">MIIDVLSLLFLKYCIKSICYFTITQITFKRLMFYVFVININIKLFLEQF</sequence>
<proteinExistence type="predicted"/>
<reference evidence="1" key="1">
    <citation type="journal article" date="2021" name="Proc. Natl. Acad. Sci. U.S.A.">
        <title>A Catalog of Tens of Thousands of Viruses from Human Metagenomes Reveals Hidden Associations with Chronic Diseases.</title>
        <authorList>
            <person name="Tisza M.J."/>
            <person name="Buck C.B."/>
        </authorList>
    </citation>
    <scope>NUCLEOTIDE SEQUENCE</scope>
    <source>
        <strain evidence="1">CtCo31</strain>
    </source>
</reference>
<organism evidence="1">
    <name type="scientific">Myoviridae sp. ctCo31</name>
    <dbReference type="NCBI Taxonomy" id="2825053"/>
    <lineage>
        <taxon>Viruses</taxon>
        <taxon>Duplodnaviria</taxon>
        <taxon>Heunggongvirae</taxon>
        <taxon>Uroviricota</taxon>
        <taxon>Caudoviricetes</taxon>
    </lineage>
</organism>
<accession>A0A8S5UMW4</accession>